<dbReference type="Gene3D" id="1.10.630.10">
    <property type="entry name" value="Cytochrome P450"/>
    <property type="match status" value="1"/>
</dbReference>
<sequence length="530" mass="59951">MGILSTAPLYVRAANLDANLTLVLLVAAALYFVLPLFFRKNITDKAGHSIPPGPLLRLPYLPDYPERTLHSWAQKFGSLYSFFLGDQLYVVVSDANVARELLVNNGAIFSSRKQYFVKNQTILRGRAITASPYGETWRQHRKIAAQLLTQKAIQGYNDVLDYEARIMIRSMYEESKHGQVPINPAHYTGRYTLNNMLTLSFATRTDSTADPLIQRVLAMAMEFNDLTGPLSNLVDFIEPLQWLPSKTHARAAKLHDDFLEVYGSMVMAVKERMDAGENVPHCLAKVLIEGQQQEKLDWEDVCMLSAAFALGGVHSTSGIIQWFLALIGKHPDIQARAHQELECVVGRDRLPMAEDEKELPYIRAIIKEVLRVHAPFWNATPHSSTEDFVYNGMFIPKGAALILNCFTLHHDEARYPDPYTFNPDRYLDDNLTSAESARQSNAMERDHWTFGAGRRICPGIDVAERILFLAISRLLWAFSVHELPTEPISLEEYEGTSGRTPVPYRVSLYPRHERVQAIVEGEQETSRTVC</sequence>
<gene>
    <name evidence="16" type="ORF">PHLGIDRAFT_119094</name>
</gene>
<dbReference type="InterPro" id="IPR001128">
    <property type="entry name" value="Cyt_P450"/>
</dbReference>
<evidence type="ECO:0000256" key="14">
    <source>
        <dbReference type="RuleBase" id="RU000461"/>
    </source>
</evidence>
<dbReference type="InterPro" id="IPR017972">
    <property type="entry name" value="Cyt_P450_CS"/>
</dbReference>
<keyword evidence="8 15" id="KW-1133">Transmembrane helix</keyword>
<dbReference type="AlphaFoldDB" id="A0A0C3S6P5"/>
<evidence type="ECO:0000256" key="2">
    <source>
        <dbReference type="ARBA" id="ARBA00004370"/>
    </source>
</evidence>
<dbReference type="InterPro" id="IPR050364">
    <property type="entry name" value="Cytochrome_P450_fung"/>
</dbReference>
<feature type="transmembrane region" description="Helical" evidence="15">
    <location>
        <begin position="20"/>
        <end position="38"/>
    </location>
</feature>
<dbReference type="InterPro" id="IPR036396">
    <property type="entry name" value="Cyt_P450_sf"/>
</dbReference>
<evidence type="ECO:0000256" key="8">
    <source>
        <dbReference type="ARBA" id="ARBA00022989"/>
    </source>
</evidence>
<accession>A0A0C3S6P5</accession>
<name>A0A0C3S6P5_PHLG1</name>
<keyword evidence="17" id="KW-1185">Reference proteome</keyword>
<dbReference type="GO" id="GO:0005506">
    <property type="term" value="F:iron ion binding"/>
    <property type="evidence" value="ECO:0007669"/>
    <property type="project" value="InterPro"/>
</dbReference>
<dbReference type="PROSITE" id="PS00086">
    <property type="entry name" value="CYTOCHROME_P450"/>
    <property type="match status" value="1"/>
</dbReference>
<protein>
    <recommendedName>
        <fullName evidence="18">Cytochrome P450</fullName>
    </recommendedName>
</protein>
<dbReference type="PRINTS" id="PR00385">
    <property type="entry name" value="P450"/>
</dbReference>
<evidence type="ECO:0000256" key="7">
    <source>
        <dbReference type="ARBA" id="ARBA00022723"/>
    </source>
</evidence>
<evidence type="ECO:0000256" key="4">
    <source>
        <dbReference type="ARBA" id="ARBA00010617"/>
    </source>
</evidence>
<comment type="pathway">
    <text evidence="3">Secondary metabolite biosynthesis.</text>
</comment>
<keyword evidence="10 13" id="KW-0408">Iron</keyword>
<dbReference type="CDD" id="cd11065">
    <property type="entry name" value="CYP64-like"/>
    <property type="match status" value="1"/>
</dbReference>
<evidence type="ECO:0000256" key="5">
    <source>
        <dbReference type="ARBA" id="ARBA00022617"/>
    </source>
</evidence>
<organism evidence="16 17">
    <name type="scientific">Phlebiopsis gigantea (strain 11061_1 CR5-6)</name>
    <name type="common">White-rot fungus</name>
    <name type="synonym">Peniophora gigantea</name>
    <dbReference type="NCBI Taxonomy" id="745531"/>
    <lineage>
        <taxon>Eukaryota</taxon>
        <taxon>Fungi</taxon>
        <taxon>Dikarya</taxon>
        <taxon>Basidiomycota</taxon>
        <taxon>Agaricomycotina</taxon>
        <taxon>Agaricomycetes</taxon>
        <taxon>Polyporales</taxon>
        <taxon>Phanerochaetaceae</taxon>
        <taxon>Phlebiopsis</taxon>
    </lineage>
</organism>
<evidence type="ECO:0000256" key="1">
    <source>
        <dbReference type="ARBA" id="ARBA00001971"/>
    </source>
</evidence>
<keyword evidence="11 14" id="KW-0503">Monooxygenase</keyword>
<evidence type="ECO:0000256" key="12">
    <source>
        <dbReference type="ARBA" id="ARBA00023136"/>
    </source>
</evidence>
<evidence type="ECO:0000256" key="13">
    <source>
        <dbReference type="PIRSR" id="PIRSR602401-1"/>
    </source>
</evidence>
<evidence type="ECO:0000256" key="10">
    <source>
        <dbReference type="ARBA" id="ARBA00023004"/>
    </source>
</evidence>
<dbReference type="SUPFAM" id="SSF48264">
    <property type="entry name" value="Cytochrome P450"/>
    <property type="match status" value="1"/>
</dbReference>
<proteinExistence type="inferred from homology"/>
<evidence type="ECO:0000313" key="17">
    <source>
        <dbReference type="Proteomes" id="UP000053257"/>
    </source>
</evidence>
<dbReference type="HOGENOM" id="CLU_001570_2_1_1"/>
<keyword evidence="12 15" id="KW-0472">Membrane</keyword>
<evidence type="ECO:0000256" key="6">
    <source>
        <dbReference type="ARBA" id="ARBA00022692"/>
    </source>
</evidence>
<keyword evidence="7 13" id="KW-0479">Metal-binding</keyword>
<dbReference type="Pfam" id="PF00067">
    <property type="entry name" value="p450"/>
    <property type="match status" value="1"/>
</dbReference>
<dbReference type="STRING" id="745531.A0A0C3S6P5"/>
<dbReference type="GO" id="GO:0016705">
    <property type="term" value="F:oxidoreductase activity, acting on paired donors, with incorporation or reduction of molecular oxygen"/>
    <property type="evidence" value="ECO:0007669"/>
    <property type="project" value="InterPro"/>
</dbReference>
<keyword evidence="6 15" id="KW-0812">Transmembrane</keyword>
<evidence type="ECO:0000313" key="16">
    <source>
        <dbReference type="EMBL" id="KIP06302.1"/>
    </source>
</evidence>
<keyword evidence="9 14" id="KW-0560">Oxidoreductase</keyword>
<reference evidence="16 17" key="1">
    <citation type="journal article" date="2014" name="PLoS Genet.">
        <title>Analysis of the Phlebiopsis gigantea genome, transcriptome and secretome provides insight into its pioneer colonization strategies of wood.</title>
        <authorList>
            <person name="Hori C."/>
            <person name="Ishida T."/>
            <person name="Igarashi K."/>
            <person name="Samejima M."/>
            <person name="Suzuki H."/>
            <person name="Master E."/>
            <person name="Ferreira P."/>
            <person name="Ruiz-Duenas F.J."/>
            <person name="Held B."/>
            <person name="Canessa P."/>
            <person name="Larrondo L.F."/>
            <person name="Schmoll M."/>
            <person name="Druzhinina I.S."/>
            <person name="Kubicek C.P."/>
            <person name="Gaskell J.A."/>
            <person name="Kersten P."/>
            <person name="St John F."/>
            <person name="Glasner J."/>
            <person name="Sabat G."/>
            <person name="Splinter BonDurant S."/>
            <person name="Syed K."/>
            <person name="Yadav J."/>
            <person name="Mgbeahuruike A.C."/>
            <person name="Kovalchuk A."/>
            <person name="Asiegbu F.O."/>
            <person name="Lackner G."/>
            <person name="Hoffmeister D."/>
            <person name="Rencoret J."/>
            <person name="Gutierrez A."/>
            <person name="Sun H."/>
            <person name="Lindquist E."/>
            <person name="Barry K."/>
            <person name="Riley R."/>
            <person name="Grigoriev I.V."/>
            <person name="Henrissat B."/>
            <person name="Kues U."/>
            <person name="Berka R.M."/>
            <person name="Martinez A.T."/>
            <person name="Covert S.F."/>
            <person name="Blanchette R.A."/>
            <person name="Cullen D."/>
        </authorList>
    </citation>
    <scope>NUCLEOTIDE SEQUENCE [LARGE SCALE GENOMIC DNA]</scope>
    <source>
        <strain evidence="16 17">11061_1 CR5-6</strain>
    </source>
</reference>
<dbReference type="PANTHER" id="PTHR46300">
    <property type="entry name" value="P450, PUTATIVE (EUROFUNG)-RELATED-RELATED"/>
    <property type="match status" value="1"/>
</dbReference>
<keyword evidence="5 13" id="KW-0349">Heme</keyword>
<evidence type="ECO:0000256" key="11">
    <source>
        <dbReference type="ARBA" id="ARBA00023033"/>
    </source>
</evidence>
<dbReference type="InterPro" id="IPR002401">
    <property type="entry name" value="Cyt_P450_E_grp-I"/>
</dbReference>
<evidence type="ECO:0000256" key="3">
    <source>
        <dbReference type="ARBA" id="ARBA00005179"/>
    </source>
</evidence>
<dbReference type="GO" id="GO:0020037">
    <property type="term" value="F:heme binding"/>
    <property type="evidence" value="ECO:0007669"/>
    <property type="project" value="InterPro"/>
</dbReference>
<dbReference type="GO" id="GO:0016020">
    <property type="term" value="C:membrane"/>
    <property type="evidence" value="ECO:0007669"/>
    <property type="project" value="UniProtKB-SubCell"/>
</dbReference>
<dbReference type="OrthoDB" id="1470350at2759"/>
<dbReference type="PRINTS" id="PR00463">
    <property type="entry name" value="EP450I"/>
</dbReference>
<evidence type="ECO:0000256" key="15">
    <source>
        <dbReference type="SAM" id="Phobius"/>
    </source>
</evidence>
<comment type="cofactor">
    <cofactor evidence="1 13">
        <name>heme</name>
        <dbReference type="ChEBI" id="CHEBI:30413"/>
    </cofactor>
</comment>
<dbReference type="Proteomes" id="UP000053257">
    <property type="component" value="Unassembled WGS sequence"/>
</dbReference>
<evidence type="ECO:0008006" key="18">
    <source>
        <dbReference type="Google" id="ProtNLM"/>
    </source>
</evidence>
<comment type="subcellular location">
    <subcellularLocation>
        <location evidence="2">Membrane</location>
    </subcellularLocation>
</comment>
<dbReference type="EMBL" id="KN840521">
    <property type="protein sequence ID" value="KIP06302.1"/>
    <property type="molecule type" value="Genomic_DNA"/>
</dbReference>
<dbReference type="GO" id="GO:0004497">
    <property type="term" value="F:monooxygenase activity"/>
    <property type="evidence" value="ECO:0007669"/>
    <property type="project" value="UniProtKB-KW"/>
</dbReference>
<feature type="binding site" description="axial binding residue" evidence="13">
    <location>
        <position position="457"/>
    </location>
    <ligand>
        <name>heme</name>
        <dbReference type="ChEBI" id="CHEBI:30413"/>
    </ligand>
    <ligandPart>
        <name>Fe</name>
        <dbReference type="ChEBI" id="CHEBI:18248"/>
    </ligandPart>
</feature>
<evidence type="ECO:0000256" key="9">
    <source>
        <dbReference type="ARBA" id="ARBA00023002"/>
    </source>
</evidence>
<comment type="similarity">
    <text evidence="4 14">Belongs to the cytochrome P450 family.</text>
</comment>
<dbReference type="PANTHER" id="PTHR46300:SF2">
    <property type="entry name" value="CYTOCHROME P450 MONOOXYGENASE ALNH-RELATED"/>
    <property type="match status" value="1"/>
</dbReference>